<dbReference type="KEGG" id="hakz:J0X25_08230"/>
<dbReference type="SUPFAM" id="SSF57997">
    <property type="entry name" value="Tropomyosin"/>
    <property type="match status" value="1"/>
</dbReference>
<dbReference type="Proteomes" id="UP000663203">
    <property type="component" value="Chromosome"/>
</dbReference>
<gene>
    <name evidence="4" type="ORF">J0X25_08230</name>
</gene>
<feature type="domain" description="DUF7310" evidence="3">
    <location>
        <begin position="7"/>
        <end position="89"/>
    </location>
</feature>
<protein>
    <recommendedName>
        <fullName evidence="3">DUF7310 domain-containing protein</fullName>
    </recommendedName>
</protein>
<evidence type="ECO:0000259" key="3">
    <source>
        <dbReference type="Pfam" id="PF23991"/>
    </source>
</evidence>
<feature type="compositionally biased region" description="Low complexity" evidence="2">
    <location>
        <begin position="179"/>
        <end position="206"/>
    </location>
</feature>
<reference evidence="4 5" key="1">
    <citation type="submission" date="2021-03" db="EMBL/GenBank/DDBJ databases">
        <title>Haloterrigena longa sp. nov. and Haloterrigena limicola sp. nov., extremely halophilic archaea isolated from a salt lake.</title>
        <authorList>
            <person name="Henglin C."/>
        </authorList>
    </citation>
    <scope>NUCLEOTIDE SEQUENCE [LARGE SCALE GENOMIC DNA]</scope>
    <source>
        <strain evidence="4 5">KZCA68</strain>
    </source>
</reference>
<evidence type="ECO:0000313" key="5">
    <source>
        <dbReference type="Proteomes" id="UP000663203"/>
    </source>
</evidence>
<sequence>MSDIDRIDQRLSAVERAVVDCDVELDELADLAALAADLERLEARLEEHDRRLAELEGTVDAIDGFVGNVESVNGDVERQADAAIAAVDRLEYRIEEFERVLEKRGVSKGRDGRVETGEPSGNPPTLERPEGDETAANRSDDSSQTTRFDDHDVASSASGGTVDDAPFGEPAEAEEGAGPEETAGLEETAGTLLEATAAETGSTADGADGDDVLDNASTESDGESTTLFASLRDRLP</sequence>
<dbReference type="Pfam" id="PF23991">
    <property type="entry name" value="DUF7310"/>
    <property type="match status" value="1"/>
</dbReference>
<dbReference type="GeneID" id="63187285"/>
<dbReference type="AlphaFoldDB" id="A0A8A2VFP1"/>
<keyword evidence="1" id="KW-0175">Coiled coil</keyword>
<accession>A0A8A2VFP1</accession>
<dbReference type="EMBL" id="CP071462">
    <property type="protein sequence ID" value="QSX00934.1"/>
    <property type="molecule type" value="Genomic_DNA"/>
</dbReference>
<evidence type="ECO:0000313" key="4">
    <source>
        <dbReference type="EMBL" id="QSX00934.1"/>
    </source>
</evidence>
<dbReference type="RefSeq" id="WP_207290649.1">
    <property type="nucleotide sequence ID" value="NZ_CP071462.1"/>
</dbReference>
<dbReference type="Gene3D" id="1.10.287.1490">
    <property type="match status" value="1"/>
</dbReference>
<organism evidence="4 5">
    <name type="scientific">Haloterrigena alkaliphila</name>
    <dbReference type="NCBI Taxonomy" id="2816475"/>
    <lineage>
        <taxon>Archaea</taxon>
        <taxon>Methanobacteriati</taxon>
        <taxon>Methanobacteriota</taxon>
        <taxon>Stenosarchaea group</taxon>
        <taxon>Halobacteria</taxon>
        <taxon>Halobacteriales</taxon>
        <taxon>Natrialbaceae</taxon>
        <taxon>Haloterrigena</taxon>
    </lineage>
</organism>
<evidence type="ECO:0000256" key="1">
    <source>
        <dbReference type="SAM" id="Coils"/>
    </source>
</evidence>
<feature type="compositionally biased region" description="Polar residues" evidence="2">
    <location>
        <begin position="215"/>
        <end position="228"/>
    </location>
</feature>
<feature type="coiled-coil region" evidence="1">
    <location>
        <begin position="28"/>
        <end position="100"/>
    </location>
</feature>
<dbReference type="InterPro" id="IPR055734">
    <property type="entry name" value="DUF7310"/>
</dbReference>
<keyword evidence="5" id="KW-1185">Reference proteome</keyword>
<feature type="region of interest" description="Disordered" evidence="2">
    <location>
        <begin position="108"/>
        <end position="236"/>
    </location>
</feature>
<name>A0A8A2VFP1_9EURY</name>
<evidence type="ECO:0000256" key="2">
    <source>
        <dbReference type="SAM" id="MobiDB-lite"/>
    </source>
</evidence>
<proteinExistence type="predicted"/>